<dbReference type="RefSeq" id="WP_109750228.1">
    <property type="nucleotide sequence ID" value="NZ_JACKVM010000014.1"/>
</dbReference>
<organism evidence="2 3">
    <name type="scientific">Mycolicibacterium bacteremicum</name>
    <name type="common">Mycobacterium bacteremicum</name>
    <dbReference type="NCBI Taxonomy" id="564198"/>
    <lineage>
        <taxon>Bacteria</taxon>
        <taxon>Bacillati</taxon>
        <taxon>Actinomycetota</taxon>
        <taxon>Actinomycetes</taxon>
        <taxon>Mycobacteriales</taxon>
        <taxon>Mycobacteriaceae</taxon>
        <taxon>Mycolicibacterium</taxon>
    </lineage>
</organism>
<gene>
    <name evidence="2" type="ORF">BST17_20865</name>
</gene>
<evidence type="ECO:0000313" key="3">
    <source>
        <dbReference type="Proteomes" id="UP000192366"/>
    </source>
</evidence>
<comment type="caution">
    <text evidence="2">The sequence shown here is derived from an EMBL/GenBank/DDBJ whole genome shotgun (WGS) entry which is preliminary data.</text>
</comment>
<proteinExistence type="predicted"/>
<dbReference type="Gene3D" id="3.40.50.300">
    <property type="entry name" value="P-loop containing nucleotide triphosphate hydrolases"/>
    <property type="match status" value="2"/>
</dbReference>
<dbReference type="PANTHER" id="PTHR37512">
    <property type="entry name" value="TRIFUNCTIONAL NAD BIOSYNTHESIS/REGULATOR PROTEIN NADR"/>
    <property type="match status" value="1"/>
</dbReference>
<dbReference type="InterPro" id="IPR038727">
    <property type="entry name" value="NadR/Ttd14_AAA_dom"/>
</dbReference>
<dbReference type="EMBL" id="MVHJ01000021">
    <property type="protein sequence ID" value="ORA03039.1"/>
    <property type="molecule type" value="Genomic_DNA"/>
</dbReference>
<evidence type="ECO:0000259" key="1">
    <source>
        <dbReference type="Pfam" id="PF13521"/>
    </source>
</evidence>
<name>A0A1W9YSP9_MYCBA</name>
<keyword evidence="3" id="KW-1185">Reference proteome</keyword>
<evidence type="ECO:0000313" key="2">
    <source>
        <dbReference type="EMBL" id="ORA03039.1"/>
    </source>
</evidence>
<dbReference type="Proteomes" id="UP000192366">
    <property type="component" value="Unassembled WGS sequence"/>
</dbReference>
<dbReference type="OrthoDB" id="3249147at2"/>
<feature type="domain" description="NadR/Ttd14 AAA" evidence="1">
    <location>
        <begin position="84"/>
        <end position="141"/>
    </location>
</feature>
<dbReference type="InterPro" id="IPR027417">
    <property type="entry name" value="P-loop_NTPase"/>
</dbReference>
<dbReference type="AlphaFoldDB" id="A0A1W9YSP9"/>
<dbReference type="InterPro" id="IPR052735">
    <property type="entry name" value="NAD_biosynth-regulator"/>
</dbReference>
<protein>
    <recommendedName>
        <fullName evidence="1">NadR/Ttd14 AAA domain-containing protein</fullName>
    </recommendedName>
</protein>
<reference evidence="2 3" key="1">
    <citation type="submission" date="2017-02" db="EMBL/GenBank/DDBJ databases">
        <title>The new phylogeny of genus Mycobacterium.</title>
        <authorList>
            <person name="Tortoli E."/>
            <person name="Trovato A."/>
            <person name="Cirillo D.M."/>
        </authorList>
    </citation>
    <scope>NUCLEOTIDE SEQUENCE [LARGE SCALE GENOMIC DNA]</scope>
    <source>
        <strain evidence="2 3">DSM 45578</strain>
    </source>
</reference>
<dbReference type="Pfam" id="PF13521">
    <property type="entry name" value="AAA_28"/>
    <property type="match status" value="1"/>
</dbReference>
<accession>A0A1W9YSP9</accession>
<dbReference type="STRING" id="564198.BST17_20865"/>
<sequence>MDATDLRVWPAQVAAMKAGVRASGARTEVDAVFSGDDYCHELARWFDATAVQMSRTGASTDVRADLAGRWCELVPAVRAGLTTRVVVVGAESTGTTMVAQRLAAHFRARGGVWASTQCVSEYGREYTQLKMESGCGVADFVWDAADFDVIGPEQTRREDASGGPWTSVPDRAVYLLTDHDGLPWQDDGMREGDLAIRAAMTDWFAEALTAAGQSWVLLMGTLEQRLDVAVRTVEPLVALREVR</sequence>
<dbReference type="PANTHER" id="PTHR37512:SF1">
    <property type="entry name" value="NADR_TTD14 AAA DOMAIN-CONTAINING PROTEIN"/>
    <property type="match status" value="1"/>
</dbReference>